<comment type="caution">
    <text evidence="1">The sequence shown here is derived from an EMBL/GenBank/DDBJ whole genome shotgun (WGS) entry which is preliminary data.</text>
</comment>
<dbReference type="AlphaFoldDB" id="A0A7J9H7U8"/>
<organism evidence="1 2">
    <name type="scientific">Gossypium harknessii</name>
    <dbReference type="NCBI Taxonomy" id="34285"/>
    <lineage>
        <taxon>Eukaryota</taxon>
        <taxon>Viridiplantae</taxon>
        <taxon>Streptophyta</taxon>
        <taxon>Embryophyta</taxon>
        <taxon>Tracheophyta</taxon>
        <taxon>Spermatophyta</taxon>
        <taxon>Magnoliopsida</taxon>
        <taxon>eudicotyledons</taxon>
        <taxon>Gunneridae</taxon>
        <taxon>Pentapetalae</taxon>
        <taxon>rosids</taxon>
        <taxon>malvids</taxon>
        <taxon>Malvales</taxon>
        <taxon>Malvaceae</taxon>
        <taxon>Malvoideae</taxon>
        <taxon>Gossypium</taxon>
    </lineage>
</organism>
<feature type="non-terminal residue" evidence="1">
    <location>
        <position position="1"/>
    </location>
</feature>
<evidence type="ECO:0000313" key="1">
    <source>
        <dbReference type="EMBL" id="MBA0805926.1"/>
    </source>
</evidence>
<dbReference type="EMBL" id="JABFAD010000008">
    <property type="protein sequence ID" value="MBA0805926.1"/>
    <property type="molecule type" value="Genomic_DNA"/>
</dbReference>
<proteinExistence type="predicted"/>
<accession>A0A7J9H7U8</accession>
<keyword evidence="2" id="KW-1185">Reference proteome</keyword>
<gene>
    <name evidence="1" type="ORF">Gohar_005411</name>
</gene>
<dbReference type="Proteomes" id="UP000593560">
    <property type="component" value="Unassembled WGS sequence"/>
</dbReference>
<sequence>INRIIPEEIWPSVDILTPWDKDVPLTPYQEQLRQALVKYQNNIPDPKEWSQEYPMYCSQASQDTSAWKNIPEDTLSWKDDYKMTKTPLIPIHDMTPPDDLETMIE</sequence>
<dbReference type="OrthoDB" id="10387261at2759"/>
<protein>
    <submittedName>
        <fullName evidence="1">Uncharacterized protein</fullName>
    </submittedName>
</protein>
<evidence type="ECO:0000313" key="2">
    <source>
        <dbReference type="Proteomes" id="UP000593560"/>
    </source>
</evidence>
<reference evidence="1 2" key="1">
    <citation type="journal article" date="2019" name="Genome Biol. Evol.">
        <title>Insights into the evolution of the New World diploid cottons (Gossypium, subgenus Houzingenia) based on genome sequencing.</title>
        <authorList>
            <person name="Grover C.E."/>
            <person name="Arick M.A. 2nd"/>
            <person name="Thrash A."/>
            <person name="Conover J.L."/>
            <person name="Sanders W.S."/>
            <person name="Peterson D.G."/>
            <person name="Frelichowski J.E."/>
            <person name="Scheffler J.A."/>
            <person name="Scheffler B.E."/>
            <person name="Wendel J.F."/>
        </authorList>
    </citation>
    <scope>NUCLEOTIDE SEQUENCE [LARGE SCALE GENOMIC DNA]</scope>
    <source>
        <strain evidence="1">0</strain>
        <tissue evidence="1">Leaf</tissue>
    </source>
</reference>
<name>A0A7J9H7U8_9ROSI</name>